<feature type="compositionally biased region" description="Basic and acidic residues" evidence="2">
    <location>
        <begin position="155"/>
        <end position="167"/>
    </location>
</feature>
<keyword evidence="1" id="KW-0175">Coiled coil</keyword>
<feature type="compositionally biased region" description="Acidic residues" evidence="2">
    <location>
        <begin position="77"/>
        <end position="94"/>
    </location>
</feature>
<feature type="region of interest" description="Disordered" evidence="2">
    <location>
        <begin position="239"/>
        <end position="279"/>
    </location>
</feature>
<feature type="compositionally biased region" description="Polar residues" evidence="2">
    <location>
        <begin position="250"/>
        <end position="265"/>
    </location>
</feature>
<feature type="region of interest" description="Disordered" evidence="2">
    <location>
        <begin position="141"/>
        <end position="170"/>
    </location>
</feature>
<accession>A0A2Z6P2X8</accession>
<feature type="coiled-coil region" evidence="1">
    <location>
        <begin position="305"/>
        <end position="332"/>
    </location>
</feature>
<gene>
    <name evidence="3" type="ORF">TSUD_290760</name>
</gene>
<feature type="region of interest" description="Disordered" evidence="2">
    <location>
        <begin position="57"/>
        <end position="100"/>
    </location>
</feature>
<keyword evidence="4" id="KW-1185">Reference proteome</keyword>
<evidence type="ECO:0000313" key="4">
    <source>
        <dbReference type="Proteomes" id="UP000242715"/>
    </source>
</evidence>
<feature type="region of interest" description="Disordered" evidence="2">
    <location>
        <begin position="1"/>
        <end position="29"/>
    </location>
</feature>
<dbReference type="AlphaFoldDB" id="A0A2Z6P2X8"/>
<name>A0A2Z6P2X8_TRISU</name>
<feature type="compositionally biased region" description="Acidic residues" evidence="2">
    <location>
        <begin position="1"/>
        <end position="18"/>
    </location>
</feature>
<protein>
    <submittedName>
        <fullName evidence="3">Uncharacterized protein</fullName>
    </submittedName>
</protein>
<dbReference type="Proteomes" id="UP000242715">
    <property type="component" value="Unassembled WGS sequence"/>
</dbReference>
<proteinExistence type="predicted"/>
<dbReference type="OrthoDB" id="775914at2759"/>
<evidence type="ECO:0000256" key="2">
    <source>
        <dbReference type="SAM" id="MobiDB-lite"/>
    </source>
</evidence>
<dbReference type="PANTHER" id="PTHR34461:SF2">
    <property type="entry name" value="EXPRESSED PROTEIN"/>
    <property type="match status" value="1"/>
</dbReference>
<evidence type="ECO:0000313" key="3">
    <source>
        <dbReference type="EMBL" id="GAU50764.1"/>
    </source>
</evidence>
<organism evidence="3 4">
    <name type="scientific">Trifolium subterraneum</name>
    <name type="common">Subterranean clover</name>
    <dbReference type="NCBI Taxonomy" id="3900"/>
    <lineage>
        <taxon>Eukaryota</taxon>
        <taxon>Viridiplantae</taxon>
        <taxon>Streptophyta</taxon>
        <taxon>Embryophyta</taxon>
        <taxon>Tracheophyta</taxon>
        <taxon>Spermatophyta</taxon>
        <taxon>Magnoliopsida</taxon>
        <taxon>eudicotyledons</taxon>
        <taxon>Gunneridae</taxon>
        <taxon>Pentapetalae</taxon>
        <taxon>rosids</taxon>
        <taxon>fabids</taxon>
        <taxon>Fabales</taxon>
        <taxon>Fabaceae</taxon>
        <taxon>Papilionoideae</taxon>
        <taxon>50 kb inversion clade</taxon>
        <taxon>NPAAA clade</taxon>
        <taxon>Hologalegina</taxon>
        <taxon>IRL clade</taxon>
        <taxon>Trifolieae</taxon>
        <taxon>Trifolium</taxon>
    </lineage>
</organism>
<reference evidence="4" key="1">
    <citation type="journal article" date="2017" name="Front. Plant Sci.">
        <title>Climate Clever Clovers: New Paradigm to Reduce the Environmental Footprint of Ruminants by Breeding Low Methanogenic Forages Utilizing Haplotype Variation.</title>
        <authorList>
            <person name="Kaur P."/>
            <person name="Appels R."/>
            <person name="Bayer P.E."/>
            <person name="Keeble-Gagnere G."/>
            <person name="Wang J."/>
            <person name="Hirakawa H."/>
            <person name="Shirasawa K."/>
            <person name="Vercoe P."/>
            <person name="Stefanova K."/>
            <person name="Durmic Z."/>
            <person name="Nichols P."/>
            <person name="Revell C."/>
            <person name="Isobe S.N."/>
            <person name="Edwards D."/>
            <person name="Erskine W."/>
        </authorList>
    </citation>
    <scope>NUCLEOTIDE SEQUENCE [LARGE SCALE GENOMIC DNA]</scope>
    <source>
        <strain evidence="4">cv. Daliak</strain>
    </source>
</reference>
<dbReference type="PANTHER" id="PTHR34461">
    <property type="entry name" value="EXPRESSED PROTEIN"/>
    <property type="match status" value="1"/>
</dbReference>
<sequence length="401" mass="44338">MDFEDNTDIFDNQLDDAVDIPVSPPEVASPKDLDITLLEDCSKDEYAAGTEVQDKPCSTIEHGLNPDRTLVCRSDDSPEYEEKESFDSVCDDDIGTQVSPPKVARHEDLDCAGMEFREDNTLLDDQVKDESTDGVEIQHKLSSNTEQVLNPDGNPVRHSDDSPEYEGKQSSVSLYDSEMIHVNEAADELTSCDEHEGSPDLDGPERLLSTRKLVSLQAISPSSQEKLCKGALQFTEQTNKNGDAEGLNDITRTQATNSPNKTRVTSPKPSKSSSNLKGISKFGSSARTATYAECSTLQNCSKSAIAFSKQQMQDAQRLAMKLINELKSMKDIVDEMLQSEFCLNTSLSDKVNEARMAVKSVTKTEQDAKRWLSFMSRDCNRFCKIMNLAECSNPSTPQDVV</sequence>
<evidence type="ECO:0000256" key="1">
    <source>
        <dbReference type="SAM" id="Coils"/>
    </source>
</evidence>
<dbReference type="EMBL" id="DF974865">
    <property type="protein sequence ID" value="GAU50764.1"/>
    <property type="molecule type" value="Genomic_DNA"/>
</dbReference>